<evidence type="ECO:0000313" key="3">
    <source>
        <dbReference type="Proteomes" id="UP000792457"/>
    </source>
</evidence>
<sequence>MGFKISVNCLCGTVLIKSGPFVNDGYDINRRIVFAMRLLGVSREGINLFCGMMEFGFGLSQKAYEGVVKHMHDSIEKICKYSCKKIVCEEKIHNEENTKPLLNLKVSGDGSWKRNVVDLIVTERYCQTCTYYKNDQNNINNLPRKDEVNCAVDAVKETFLRSEELYEVRCGTYEALLNIEPCGEQFKIQKSECVGHVEKRMGTRLPNVKKTANIGGKGKLTDVLTKKLTKYCGLAICRNCKSVEDMKRGIMATFYHLSSANENPRHRNCPPGADSRCKWQTAQALGENFENPPPLNSEVQERILPIYEDLSRDDLHVGVIISQQSNYFANKHNNRRINRQERRSFEPTKEGRSVRKLDKLELLDTFQEEEDLSYGPRIAD</sequence>
<reference evidence="2" key="1">
    <citation type="submission" date="2013-04" db="EMBL/GenBank/DDBJ databases">
        <authorList>
            <person name="Qu J."/>
            <person name="Murali S.C."/>
            <person name="Bandaranaike D."/>
            <person name="Bellair M."/>
            <person name="Blankenburg K."/>
            <person name="Chao H."/>
            <person name="Dinh H."/>
            <person name="Doddapaneni H."/>
            <person name="Downs B."/>
            <person name="Dugan-Rocha S."/>
            <person name="Elkadiri S."/>
            <person name="Gnanaolivu R.D."/>
            <person name="Hernandez B."/>
            <person name="Javaid M."/>
            <person name="Jayaseelan J.C."/>
            <person name="Lee S."/>
            <person name="Li M."/>
            <person name="Ming W."/>
            <person name="Munidasa M."/>
            <person name="Muniz J."/>
            <person name="Nguyen L."/>
            <person name="Ongeri F."/>
            <person name="Osuji N."/>
            <person name="Pu L.-L."/>
            <person name="Puazo M."/>
            <person name="Qu C."/>
            <person name="Quiroz J."/>
            <person name="Raj R."/>
            <person name="Weissenberger G."/>
            <person name="Xin Y."/>
            <person name="Zou X."/>
            <person name="Han Y."/>
            <person name="Richards S."/>
            <person name="Worley K."/>
            <person name="Muzny D."/>
            <person name="Gibbs R."/>
        </authorList>
    </citation>
    <scope>NUCLEOTIDE SEQUENCE</scope>
    <source>
        <strain evidence="2">Sampled in the wild</strain>
    </source>
</reference>
<dbReference type="AlphaFoldDB" id="A0A8K0P328"/>
<feature type="domain" description="Mutator-like transposase" evidence="1">
    <location>
        <begin position="115"/>
        <end position="277"/>
    </location>
</feature>
<dbReference type="InterPro" id="IPR049012">
    <property type="entry name" value="Mutator_transp_dom"/>
</dbReference>
<protein>
    <recommendedName>
        <fullName evidence="1">Mutator-like transposase domain-containing protein</fullName>
    </recommendedName>
</protein>
<evidence type="ECO:0000313" key="2">
    <source>
        <dbReference type="EMBL" id="KAG8234020.1"/>
    </source>
</evidence>
<dbReference type="EMBL" id="KZ308763">
    <property type="protein sequence ID" value="KAG8234020.1"/>
    <property type="molecule type" value="Genomic_DNA"/>
</dbReference>
<name>A0A8K0P328_LADFU</name>
<comment type="caution">
    <text evidence="2">The sequence shown here is derived from an EMBL/GenBank/DDBJ whole genome shotgun (WGS) entry which is preliminary data.</text>
</comment>
<accession>A0A8K0P328</accession>
<reference evidence="2" key="2">
    <citation type="submission" date="2017-10" db="EMBL/GenBank/DDBJ databases">
        <title>Ladona fulva Genome sequencing and assembly.</title>
        <authorList>
            <person name="Murali S."/>
            <person name="Richards S."/>
            <person name="Bandaranaike D."/>
            <person name="Bellair M."/>
            <person name="Blankenburg K."/>
            <person name="Chao H."/>
            <person name="Dinh H."/>
            <person name="Doddapaneni H."/>
            <person name="Dugan-Rocha S."/>
            <person name="Elkadiri S."/>
            <person name="Gnanaolivu R."/>
            <person name="Hernandez B."/>
            <person name="Skinner E."/>
            <person name="Javaid M."/>
            <person name="Lee S."/>
            <person name="Li M."/>
            <person name="Ming W."/>
            <person name="Munidasa M."/>
            <person name="Muniz J."/>
            <person name="Nguyen L."/>
            <person name="Hughes D."/>
            <person name="Osuji N."/>
            <person name="Pu L.-L."/>
            <person name="Puazo M."/>
            <person name="Qu C."/>
            <person name="Quiroz J."/>
            <person name="Raj R."/>
            <person name="Weissenberger G."/>
            <person name="Xin Y."/>
            <person name="Zou X."/>
            <person name="Han Y."/>
            <person name="Worley K."/>
            <person name="Muzny D."/>
            <person name="Gibbs R."/>
        </authorList>
    </citation>
    <scope>NUCLEOTIDE SEQUENCE</scope>
    <source>
        <strain evidence="2">Sampled in the wild</strain>
    </source>
</reference>
<dbReference type="Proteomes" id="UP000792457">
    <property type="component" value="Unassembled WGS sequence"/>
</dbReference>
<organism evidence="2 3">
    <name type="scientific">Ladona fulva</name>
    <name type="common">Scarce chaser dragonfly</name>
    <name type="synonym">Libellula fulva</name>
    <dbReference type="NCBI Taxonomy" id="123851"/>
    <lineage>
        <taxon>Eukaryota</taxon>
        <taxon>Metazoa</taxon>
        <taxon>Ecdysozoa</taxon>
        <taxon>Arthropoda</taxon>
        <taxon>Hexapoda</taxon>
        <taxon>Insecta</taxon>
        <taxon>Pterygota</taxon>
        <taxon>Palaeoptera</taxon>
        <taxon>Odonata</taxon>
        <taxon>Epiprocta</taxon>
        <taxon>Anisoptera</taxon>
        <taxon>Libelluloidea</taxon>
        <taxon>Libellulidae</taxon>
        <taxon>Ladona</taxon>
    </lineage>
</organism>
<keyword evidence="3" id="KW-1185">Reference proteome</keyword>
<proteinExistence type="predicted"/>
<evidence type="ECO:0000259" key="1">
    <source>
        <dbReference type="Pfam" id="PF20700"/>
    </source>
</evidence>
<dbReference type="OrthoDB" id="8191111at2759"/>
<gene>
    <name evidence="2" type="ORF">J437_LFUL013855</name>
</gene>
<feature type="domain" description="Mutator-like transposase" evidence="1">
    <location>
        <begin position="26"/>
        <end position="114"/>
    </location>
</feature>
<dbReference type="Pfam" id="PF20700">
    <property type="entry name" value="Mutator"/>
    <property type="match status" value="2"/>
</dbReference>